<accession>A0A803NFD3</accession>
<dbReference type="EMBL" id="UZAU01000018">
    <property type="status" value="NOT_ANNOTATED_CDS"/>
    <property type="molecule type" value="Genomic_DNA"/>
</dbReference>
<name>A0A803NFD3_CANSA</name>
<dbReference type="Gramene" id="evm.model.01.1038">
    <property type="protein sequence ID" value="cds.evm.model.01.1038"/>
    <property type="gene ID" value="evm.TU.01.1038"/>
</dbReference>
<evidence type="ECO:0000313" key="2">
    <source>
        <dbReference type="EnsemblPlants" id="cds.evm.model.01.1038"/>
    </source>
</evidence>
<reference evidence="2" key="1">
    <citation type="submission" date="2018-11" db="EMBL/GenBank/DDBJ databases">
        <authorList>
            <person name="Grassa J C."/>
        </authorList>
    </citation>
    <scope>NUCLEOTIDE SEQUENCE [LARGE SCALE GENOMIC DNA]</scope>
</reference>
<evidence type="ECO:0000259" key="1">
    <source>
        <dbReference type="Pfam" id="PF14392"/>
    </source>
</evidence>
<dbReference type="Pfam" id="PF14392">
    <property type="entry name" value="zf-CCHC_4"/>
    <property type="match status" value="1"/>
</dbReference>
<dbReference type="Proteomes" id="UP000596661">
    <property type="component" value="Chromosome 1"/>
</dbReference>
<organism evidence="2 3">
    <name type="scientific">Cannabis sativa</name>
    <name type="common">Hemp</name>
    <name type="synonym">Marijuana</name>
    <dbReference type="NCBI Taxonomy" id="3483"/>
    <lineage>
        <taxon>Eukaryota</taxon>
        <taxon>Viridiplantae</taxon>
        <taxon>Streptophyta</taxon>
        <taxon>Embryophyta</taxon>
        <taxon>Tracheophyta</taxon>
        <taxon>Spermatophyta</taxon>
        <taxon>Magnoliopsida</taxon>
        <taxon>eudicotyledons</taxon>
        <taxon>Gunneridae</taxon>
        <taxon>Pentapetalae</taxon>
        <taxon>rosids</taxon>
        <taxon>fabids</taxon>
        <taxon>Rosales</taxon>
        <taxon>Cannabaceae</taxon>
        <taxon>Cannabis</taxon>
    </lineage>
</organism>
<sequence>MKAKISLTKDEEAVFEFHDSEAVSKASVDLVLYAKVLTKKKVWLSTLRNQMAEHWDEVGKNFTSEDLKFTPFWVQIYRLPFLSKTQSLAAAIGNIIGEYVDVFEDSLNEDFRYERLPEYCMGCGIIGHPYNKCHVYLVKLDNGVEPDLEYQPYIKGSPLPTSSYDRYRTDFSKGNAWPLLTRLAKKSFTSAIPQLNLRGMPQPRNFHCGESSHTTVADPNVNNIGGHISLINRNHNQGGSITIPNMNLQQPSVSFVPSQLNHSSMCSPQIACNKTPHKTAVASTKDHLNNFTDLSAIYTPMVSTFHTNNCFSTYPH</sequence>
<proteinExistence type="predicted"/>
<feature type="domain" description="Zinc knuckle CX2CX4HX4C" evidence="1">
    <location>
        <begin position="110"/>
        <end position="134"/>
    </location>
</feature>
<reference evidence="2" key="2">
    <citation type="submission" date="2021-03" db="UniProtKB">
        <authorList>
            <consortium name="EnsemblPlants"/>
        </authorList>
    </citation>
    <scope>IDENTIFICATION</scope>
</reference>
<evidence type="ECO:0000313" key="3">
    <source>
        <dbReference type="Proteomes" id="UP000596661"/>
    </source>
</evidence>
<keyword evidence="3" id="KW-1185">Reference proteome</keyword>
<protein>
    <recommendedName>
        <fullName evidence="1">Zinc knuckle CX2CX4HX4C domain-containing protein</fullName>
    </recommendedName>
</protein>
<dbReference type="InterPro" id="IPR025836">
    <property type="entry name" value="Zn_knuckle_CX2CX4HX4C"/>
</dbReference>
<dbReference type="AlphaFoldDB" id="A0A803NFD3"/>
<dbReference type="EnsemblPlants" id="evm.model.01.1038">
    <property type="protein sequence ID" value="cds.evm.model.01.1038"/>
    <property type="gene ID" value="evm.TU.01.1038"/>
</dbReference>